<accession>A0A261ET97</accession>
<name>A0A261ET97_9BIFI</name>
<dbReference type="Proteomes" id="UP000216004">
    <property type="component" value="Unassembled WGS sequence"/>
</dbReference>
<evidence type="ECO:0000313" key="2">
    <source>
        <dbReference type="Proteomes" id="UP000216004"/>
    </source>
</evidence>
<organism evidence="1 2">
    <name type="scientific">Bombiscardovia coagulans</name>
    <dbReference type="NCBI Taxonomy" id="686666"/>
    <lineage>
        <taxon>Bacteria</taxon>
        <taxon>Bacillati</taxon>
        <taxon>Actinomycetota</taxon>
        <taxon>Actinomycetes</taxon>
        <taxon>Bifidobacteriales</taxon>
        <taxon>Bifidobacteriaceae</taxon>
        <taxon>Bombiscardovia</taxon>
    </lineage>
</organism>
<keyword evidence="2" id="KW-1185">Reference proteome</keyword>
<sequence>MDQGGGLLKSWLDEYTLSIARELRKPATRKQYLQRLRNLDPEYKEQKDNAEKTITRIFS</sequence>
<protein>
    <submittedName>
        <fullName evidence="1">Uncharacterized protein</fullName>
    </submittedName>
</protein>
<dbReference type="AlphaFoldDB" id="A0A261ET97"/>
<dbReference type="EMBL" id="MWWS01000004">
    <property type="protein sequence ID" value="OZG49886.1"/>
    <property type="molecule type" value="Genomic_DNA"/>
</dbReference>
<proteinExistence type="predicted"/>
<comment type="caution">
    <text evidence="1">The sequence shown here is derived from an EMBL/GenBank/DDBJ whole genome shotgun (WGS) entry which is preliminary data.</text>
</comment>
<evidence type="ECO:0000313" key="1">
    <source>
        <dbReference type="EMBL" id="OZG49886.1"/>
    </source>
</evidence>
<gene>
    <name evidence="1" type="ORF">BOCO_0403</name>
</gene>
<reference evidence="1 2" key="1">
    <citation type="journal article" date="2017" name="BMC Genomics">
        <title>Comparative genomic and phylogenomic analyses of the Bifidobacteriaceae family.</title>
        <authorList>
            <person name="Lugli G.A."/>
            <person name="Milani C."/>
            <person name="Turroni F."/>
            <person name="Duranti S."/>
            <person name="Mancabelli L."/>
            <person name="Mangifesta M."/>
            <person name="Ferrario C."/>
            <person name="Modesto M."/>
            <person name="Mattarelli P."/>
            <person name="Jiri K."/>
            <person name="van Sinderen D."/>
            <person name="Ventura M."/>
        </authorList>
    </citation>
    <scope>NUCLEOTIDE SEQUENCE [LARGE SCALE GENOMIC DNA]</scope>
    <source>
        <strain evidence="1 2">DSM 22924</strain>
    </source>
</reference>